<sequence>MSTQLEENQEDTFDTCESEPDTDREFDNSKSTADIIKCWLSSTPIIGKEKLPFGMFSRLDPWHIPMGVKSPESSQMSRSPRAVAVGANELAQRASQIPRPSPKQRSPPMQSTETGNDARNMGESGNPSLDPSDNNTIRSSKRLQDVKKLPLTPEIQTTDKASAIRTEWEAAKKRNVANVSKCELRNTRGFASKAWVLLPFDDPNLNDEEYVNRDEYEPCS</sequence>
<protein>
    <submittedName>
        <fullName evidence="3">Uncharacterized protein</fullName>
    </submittedName>
</protein>
<feature type="region of interest" description="Disordered" evidence="1">
    <location>
        <begin position="91"/>
        <end position="149"/>
    </location>
</feature>
<dbReference type="GeneID" id="54364735"/>
<evidence type="ECO:0000256" key="1">
    <source>
        <dbReference type="SAM" id="MobiDB-lite"/>
    </source>
</evidence>
<reference evidence="3" key="3">
    <citation type="submission" date="2025-08" db="UniProtKB">
        <authorList>
            <consortium name="RefSeq"/>
        </authorList>
    </citation>
    <scope>IDENTIFICATION</scope>
    <source>
        <strain evidence="3">CBS 342.82</strain>
    </source>
</reference>
<name>A0A6J3ME53_9PEZI</name>
<accession>A0A6J3ME53</accession>
<organism evidence="3">
    <name type="scientific">Dissoconium aciculare CBS 342.82</name>
    <dbReference type="NCBI Taxonomy" id="1314786"/>
    <lineage>
        <taxon>Eukaryota</taxon>
        <taxon>Fungi</taxon>
        <taxon>Dikarya</taxon>
        <taxon>Ascomycota</taxon>
        <taxon>Pezizomycotina</taxon>
        <taxon>Dothideomycetes</taxon>
        <taxon>Dothideomycetidae</taxon>
        <taxon>Mycosphaerellales</taxon>
        <taxon>Dissoconiaceae</taxon>
        <taxon>Dissoconium</taxon>
    </lineage>
</organism>
<proteinExistence type="predicted"/>
<keyword evidence="2" id="KW-1185">Reference proteome</keyword>
<evidence type="ECO:0000313" key="3">
    <source>
        <dbReference type="RefSeq" id="XP_033463189.1"/>
    </source>
</evidence>
<evidence type="ECO:0000313" key="2">
    <source>
        <dbReference type="Proteomes" id="UP000504637"/>
    </source>
</evidence>
<reference evidence="3" key="1">
    <citation type="submission" date="2020-01" db="EMBL/GenBank/DDBJ databases">
        <authorList>
            <consortium name="DOE Joint Genome Institute"/>
            <person name="Haridas S."/>
            <person name="Albert R."/>
            <person name="Binder M."/>
            <person name="Bloem J."/>
            <person name="Labutti K."/>
            <person name="Salamov A."/>
            <person name="Andreopoulos B."/>
            <person name="Baker S.E."/>
            <person name="Barry K."/>
            <person name="Bills G."/>
            <person name="Bluhm B.H."/>
            <person name="Cannon C."/>
            <person name="Castanera R."/>
            <person name="Culley D.E."/>
            <person name="Daum C."/>
            <person name="Ezra D."/>
            <person name="Gonzalez J.B."/>
            <person name="Henrissat B."/>
            <person name="Kuo A."/>
            <person name="Liang C."/>
            <person name="Lipzen A."/>
            <person name="Lutzoni F."/>
            <person name="Magnuson J."/>
            <person name="Mondo S."/>
            <person name="Nolan M."/>
            <person name="Ohm R."/>
            <person name="Pangilinan J."/>
            <person name="Park H.-J."/>
            <person name="Ramirez L."/>
            <person name="Alfaro M."/>
            <person name="Sun H."/>
            <person name="Tritt A."/>
            <person name="Yoshinaga Y."/>
            <person name="Zwiers L.-H."/>
            <person name="Turgeon B.G."/>
            <person name="Goodwin S.B."/>
            <person name="Spatafora J.W."/>
            <person name="Crous P.W."/>
            <person name="Grigoriev I.V."/>
        </authorList>
    </citation>
    <scope>NUCLEOTIDE SEQUENCE</scope>
    <source>
        <strain evidence="3">CBS 342.82</strain>
    </source>
</reference>
<feature type="compositionally biased region" description="Acidic residues" evidence="1">
    <location>
        <begin position="7"/>
        <end position="20"/>
    </location>
</feature>
<dbReference type="AlphaFoldDB" id="A0A6J3ME53"/>
<dbReference type="RefSeq" id="XP_033463189.1">
    <property type="nucleotide sequence ID" value="XM_033606935.1"/>
</dbReference>
<feature type="region of interest" description="Disordered" evidence="1">
    <location>
        <begin position="1"/>
        <end position="31"/>
    </location>
</feature>
<reference evidence="3" key="2">
    <citation type="submission" date="2020-04" db="EMBL/GenBank/DDBJ databases">
        <authorList>
            <consortium name="NCBI Genome Project"/>
        </authorList>
    </citation>
    <scope>NUCLEOTIDE SEQUENCE</scope>
    <source>
        <strain evidence="3">CBS 342.82</strain>
    </source>
</reference>
<dbReference type="Proteomes" id="UP000504637">
    <property type="component" value="Unplaced"/>
</dbReference>
<gene>
    <name evidence="3" type="ORF">K489DRAFT_398482</name>
</gene>
<feature type="compositionally biased region" description="Polar residues" evidence="1">
    <location>
        <begin position="103"/>
        <end position="138"/>
    </location>
</feature>